<keyword evidence="6" id="KW-0411">Iron-sulfur</keyword>
<evidence type="ECO:0000256" key="4">
    <source>
        <dbReference type="ARBA" id="ARBA00022723"/>
    </source>
</evidence>
<dbReference type="PROSITE" id="PS51918">
    <property type="entry name" value="RADICAL_SAM"/>
    <property type="match status" value="1"/>
</dbReference>
<dbReference type="InterPro" id="IPR023886">
    <property type="entry name" value="QH-AmDH_gsu_maturation"/>
</dbReference>
<evidence type="ECO:0000256" key="7">
    <source>
        <dbReference type="ARBA" id="ARBA00023601"/>
    </source>
</evidence>
<dbReference type="InterPro" id="IPR013785">
    <property type="entry name" value="Aldolase_TIM"/>
</dbReference>
<gene>
    <name evidence="9" type="ORF">AMJAP_2430</name>
</gene>
<dbReference type="GO" id="GO:0051539">
    <property type="term" value="F:4 iron, 4 sulfur cluster binding"/>
    <property type="evidence" value="ECO:0007669"/>
    <property type="project" value="UniProtKB-KW"/>
</dbReference>
<dbReference type="CDD" id="cd01335">
    <property type="entry name" value="Radical_SAM"/>
    <property type="match status" value="1"/>
</dbReference>
<keyword evidence="2" id="KW-0004">4Fe-4S</keyword>
<dbReference type="SFLD" id="SFLDG01386">
    <property type="entry name" value="main_SPASM_domain-containing"/>
    <property type="match status" value="1"/>
</dbReference>
<dbReference type="KEGG" id="ajp:AMJAP_2430"/>
<dbReference type="EMBL" id="AP014545">
    <property type="protein sequence ID" value="BBB27019.1"/>
    <property type="molecule type" value="Genomic_DNA"/>
</dbReference>
<dbReference type="PANTHER" id="PTHR43273:SF3">
    <property type="entry name" value="ANAEROBIC SULFATASE-MATURATING ENZYME HOMOLOG ASLB-RELATED"/>
    <property type="match status" value="1"/>
</dbReference>
<evidence type="ECO:0000256" key="5">
    <source>
        <dbReference type="ARBA" id="ARBA00023004"/>
    </source>
</evidence>
<dbReference type="Pfam" id="PF04055">
    <property type="entry name" value="Radical_SAM"/>
    <property type="match status" value="1"/>
</dbReference>
<comment type="cofactor">
    <cofactor evidence="1">
        <name>[4Fe-4S] cluster</name>
        <dbReference type="ChEBI" id="CHEBI:49883"/>
    </cofactor>
</comment>
<evidence type="ECO:0000313" key="9">
    <source>
        <dbReference type="EMBL" id="BBB27019.1"/>
    </source>
</evidence>
<dbReference type="PANTHER" id="PTHR43273">
    <property type="entry name" value="ANAEROBIC SULFATASE-MATURATING ENZYME HOMOLOG ASLB-RELATED"/>
    <property type="match status" value="1"/>
</dbReference>
<comment type="similarity">
    <text evidence="7">Belongs to the radical SAM superfamily. Anaerobic sulfatase-maturating enzyme family.</text>
</comment>
<proteinExistence type="inferred from homology"/>
<keyword evidence="5" id="KW-0408">Iron</keyword>
<accession>A0A7R6P4J6</accession>
<dbReference type="InterPro" id="IPR023885">
    <property type="entry name" value="4Fe4S-binding_SPASM_dom"/>
</dbReference>
<evidence type="ECO:0000256" key="3">
    <source>
        <dbReference type="ARBA" id="ARBA00022691"/>
    </source>
</evidence>
<dbReference type="SFLD" id="SFLDG01384">
    <property type="entry name" value="thioether_bond_formation_requi"/>
    <property type="match status" value="1"/>
</dbReference>
<dbReference type="InterPro" id="IPR007197">
    <property type="entry name" value="rSAM"/>
</dbReference>
<evidence type="ECO:0000259" key="8">
    <source>
        <dbReference type="PROSITE" id="PS51918"/>
    </source>
</evidence>
<dbReference type="InterPro" id="IPR058240">
    <property type="entry name" value="rSAM_sf"/>
</dbReference>
<keyword evidence="4" id="KW-0479">Metal-binding</keyword>
<dbReference type="InterPro" id="IPR023867">
    <property type="entry name" value="Sulphatase_maturase_rSAM"/>
</dbReference>
<dbReference type="InterPro" id="IPR000385">
    <property type="entry name" value="MoaA_NifB_PqqE_Fe-S-bd_CS"/>
</dbReference>
<evidence type="ECO:0000256" key="6">
    <source>
        <dbReference type="ARBA" id="ARBA00023014"/>
    </source>
</evidence>
<name>A0A7R6P4J6_9GAMM</name>
<dbReference type="SFLD" id="SFLDG01067">
    <property type="entry name" value="SPASM/twitch_domain_containing"/>
    <property type="match status" value="1"/>
</dbReference>
<dbReference type="PROSITE" id="PS01305">
    <property type="entry name" value="MOAA_NIFB_PQQE"/>
    <property type="match status" value="1"/>
</dbReference>
<keyword evidence="3" id="KW-0949">S-adenosyl-L-methionine</keyword>
<dbReference type="AlphaFoldDB" id="A0A7R6P4J6"/>
<dbReference type="GO" id="GO:0016491">
    <property type="term" value="F:oxidoreductase activity"/>
    <property type="evidence" value="ECO:0007669"/>
    <property type="project" value="InterPro"/>
</dbReference>
<keyword evidence="10" id="KW-1185">Reference proteome</keyword>
<sequence>MQHHENNKSEEGRSMGAQLNLVEQNLHLVAVSTRQMLFHIPSSSLFELDGLTAQLIELLRQRPQQTAEQLIGELSEQFPVDQVAETLKELIALELVSDGSPLTPEIALKKITEFPLNTLVLNVNTGCNLSCSYCYKEDLDKPSEGKKMQFDTAKQSIEMLIAESPNEARYNIVFFGGEPLSNFGLIKDVVAYSEQRFAELGKPVDFTMTTNATLLTEEIADWLNAHRFGLSVSMDGPKAIHDKNRITVGGQGTYDVVSRKAKMLLSRFRARPIGARVTLTKGVTDVRQIWDHLFNELGFSEVGFAPVTSGDISYYNLSDEELKEVFHNMKVLGKEYLEAALEHRNIGFSNMHQLITDLHEGNKKALPCGAGVALLAVDNEGGLNLCHRFTGSELGTFGDVQTGIDKERLGGFLEQRLDRTDTGCSSCRIRNLCSGGCYHESYARFEDPTQPVYHYCDLMRDWVDFGIEVYSRIMAENPAFIDSYISPRRAH</sequence>
<dbReference type="SFLD" id="SFLDS00029">
    <property type="entry name" value="Radical_SAM"/>
    <property type="match status" value="1"/>
</dbReference>
<dbReference type="Gene3D" id="3.20.20.70">
    <property type="entry name" value="Aldolase class I"/>
    <property type="match status" value="1"/>
</dbReference>
<organism evidence="9 10">
    <name type="scientific">Amphritea japonica ATCC BAA-1530</name>
    <dbReference type="NCBI Taxonomy" id="1278309"/>
    <lineage>
        <taxon>Bacteria</taxon>
        <taxon>Pseudomonadati</taxon>
        <taxon>Pseudomonadota</taxon>
        <taxon>Gammaproteobacteria</taxon>
        <taxon>Oceanospirillales</taxon>
        <taxon>Oceanospirillaceae</taxon>
        <taxon>Amphritea</taxon>
    </lineage>
</organism>
<dbReference type="NCBIfam" id="TIGR03906">
    <property type="entry name" value="quino_hemo_SAM"/>
    <property type="match status" value="1"/>
</dbReference>
<evidence type="ECO:0000313" key="10">
    <source>
        <dbReference type="Proteomes" id="UP000595663"/>
    </source>
</evidence>
<dbReference type="SFLD" id="SFLDF00336">
    <property type="entry name" value="quinohemoprotein_amine_dehydro"/>
    <property type="match status" value="1"/>
</dbReference>
<protein>
    <submittedName>
        <fullName evidence="9">Quinohemoprotein amine dehydrogenase subunit</fullName>
    </submittedName>
</protein>
<dbReference type="GO" id="GO:0046872">
    <property type="term" value="F:metal ion binding"/>
    <property type="evidence" value="ECO:0007669"/>
    <property type="project" value="UniProtKB-KW"/>
</dbReference>
<evidence type="ECO:0000256" key="1">
    <source>
        <dbReference type="ARBA" id="ARBA00001966"/>
    </source>
</evidence>
<reference evidence="9 10" key="1">
    <citation type="journal article" date="2008" name="Int. J. Syst. Evol. Microbiol.">
        <title>Amphritea japonica sp. nov. and Amphritea balenae sp. nov., isolated from the sediment adjacent to sperm whale carcasses off Kagoshima, Japan.</title>
        <authorList>
            <person name="Miyazaki M."/>
            <person name="Nogi Y."/>
            <person name="Fujiwara Y."/>
            <person name="Kawato M."/>
            <person name="Nagahama T."/>
            <person name="Kubokawa K."/>
            <person name="Horikoshi K."/>
        </authorList>
    </citation>
    <scope>NUCLEOTIDE SEQUENCE [LARGE SCALE GENOMIC DNA]</scope>
    <source>
        <strain evidence="9 10">ATCC BAA-1530</strain>
    </source>
</reference>
<dbReference type="Proteomes" id="UP000595663">
    <property type="component" value="Chromosome"/>
</dbReference>
<feature type="domain" description="Radical SAM core" evidence="8">
    <location>
        <begin position="113"/>
        <end position="349"/>
    </location>
</feature>
<dbReference type="SUPFAM" id="SSF102114">
    <property type="entry name" value="Radical SAM enzymes"/>
    <property type="match status" value="1"/>
</dbReference>
<dbReference type="NCBIfam" id="TIGR04085">
    <property type="entry name" value="rSAM_more_4Fe4S"/>
    <property type="match status" value="1"/>
</dbReference>
<evidence type="ECO:0000256" key="2">
    <source>
        <dbReference type="ARBA" id="ARBA00022485"/>
    </source>
</evidence>